<evidence type="ECO:0000313" key="3">
    <source>
        <dbReference type="Proteomes" id="UP000325395"/>
    </source>
</evidence>
<dbReference type="InterPro" id="IPR047142">
    <property type="entry name" value="OryJ/VirC-like"/>
</dbReference>
<name>A0ABQ6WMT5_9EURO</name>
<reference evidence="2 3" key="1">
    <citation type="submission" date="2019-04" db="EMBL/GenBank/DDBJ databases">
        <authorList>
            <consortium name="DOE Joint Genome Institute"/>
            <person name="Mondo S."/>
            <person name="Kjaerbolling I."/>
            <person name="Vesth T."/>
            <person name="Frisvad J.C."/>
            <person name="Nybo J.L."/>
            <person name="Theobald S."/>
            <person name="Kildgaard S."/>
            <person name="Isbrandt T."/>
            <person name="Kuo A."/>
            <person name="Sato A."/>
            <person name="Lyhne E.K."/>
            <person name="Kogle M.E."/>
            <person name="Wiebenga A."/>
            <person name="Kun R.S."/>
            <person name="Lubbers R.J."/>
            <person name="Makela M.R."/>
            <person name="Barry K."/>
            <person name="Chovatia M."/>
            <person name="Clum A."/>
            <person name="Daum C."/>
            <person name="Haridas S."/>
            <person name="He G."/>
            <person name="LaButti K."/>
            <person name="Lipzen A."/>
            <person name="Riley R."/>
            <person name="Salamov A."/>
            <person name="Simmons B.A."/>
            <person name="Magnuson J.K."/>
            <person name="Henrissat B."/>
            <person name="Mortensen U.H."/>
            <person name="Larsen T.O."/>
            <person name="Devries R.P."/>
            <person name="Grigoriev I.V."/>
            <person name="Machida M."/>
            <person name="Baker S.E."/>
            <person name="Andersen M.R."/>
            <person name="Cantor M.N."/>
            <person name="Hua S.X."/>
        </authorList>
    </citation>
    <scope>NUCLEOTIDE SEQUENCE [LARGE SCALE GENOMIC DNA]</scope>
    <source>
        <strain evidence="2 3">CBS 117616</strain>
    </source>
</reference>
<sequence>MSHHNSPTEVSTSAPAPTTPATDPQQLPEITRFITTHNANGTAVFSSAFPDQVSRTTVPGALFTLAYATDTFPLDLNSDRDLTAYQHYLEHSPGLAISTGSVCRIVDIGPDVASAMHRTVSIDYGVVLEGEVELILDSGETRRLKRGDLAIQRGTNHAWKNATRTVDENGQERAGWARMLYVLLPILPLQVEGGEQLTESVDGMGVAKST</sequence>
<dbReference type="Gene3D" id="2.60.120.10">
    <property type="entry name" value="Jelly Rolls"/>
    <property type="match status" value="1"/>
</dbReference>
<evidence type="ECO:0000313" key="2">
    <source>
        <dbReference type="EMBL" id="KAE8417516.1"/>
    </source>
</evidence>
<evidence type="ECO:0000256" key="1">
    <source>
        <dbReference type="SAM" id="MobiDB-lite"/>
    </source>
</evidence>
<dbReference type="InterPro" id="IPR014710">
    <property type="entry name" value="RmlC-like_jellyroll"/>
</dbReference>
<protein>
    <recommendedName>
        <fullName evidence="4">Cupin 2 conserved barrel domain-containing protein</fullName>
    </recommendedName>
</protein>
<dbReference type="CDD" id="cd02231">
    <property type="entry name" value="cupin_BLL6423-like"/>
    <property type="match status" value="1"/>
</dbReference>
<feature type="compositionally biased region" description="Low complexity" evidence="1">
    <location>
        <begin position="7"/>
        <end position="24"/>
    </location>
</feature>
<accession>A0ABQ6WMT5</accession>
<evidence type="ECO:0008006" key="4">
    <source>
        <dbReference type="Google" id="ProtNLM"/>
    </source>
</evidence>
<organism evidence="2 3">
    <name type="scientific">Aspergillus pseudocaelatus</name>
    <dbReference type="NCBI Taxonomy" id="1825620"/>
    <lineage>
        <taxon>Eukaryota</taxon>
        <taxon>Fungi</taxon>
        <taxon>Dikarya</taxon>
        <taxon>Ascomycota</taxon>
        <taxon>Pezizomycotina</taxon>
        <taxon>Eurotiomycetes</taxon>
        <taxon>Eurotiomycetidae</taxon>
        <taxon>Eurotiales</taxon>
        <taxon>Aspergillaceae</taxon>
        <taxon>Aspergillus</taxon>
        <taxon>Aspergillus subgen. Circumdati</taxon>
    </lineage>
</organism>
<feature type="region of interest" description="Disordered" evidence="1">
    <location>
        <begin position="1"/>
        <end position="25"/>
    </location>
</feature>
<proteinExistence type="predicted"/>
<gene>
    <name evidence="2" type="ORF">BDV36DRAFT_296092</name>
</gene>
<dbReference type="PANTHER" id="PTHR36156:SF3">
    <property type="entry name" value="CUPIN 2 CONSERVED BARREL DOMAIN-CONTAINING PROTEIN"/>
    <property type="match status" value="1"/>
</dbReference>
<dbReference type="PANTHER" id="PTHR36156">
    <property type="entry name" value="SLR2101 PROTEIN"/>
    <property type="match status" value="1"/>
</dbReference>
<keyword evidence="3" id="KW-1185">Reference proteome</keyword>
<dbReference type="InterPro" id="IPR011051">
    <property type="entry name" value="RmlC_Cupin_sf"/>
</dbReference>
<dbReference type="Proteomes" id="UP000325395">
    <property type="component" value="Unassembled WGS sequence"/>
</dbReference>
<dbReference type="SUPFAM" id="SSF51182">
    <property type="entry name" value="RmlC-like cupins"/>
    <property type="match status" value="1"/>
</dbReference>
<dbReference type="EMBL" id="ML735737">
    <property type="protein sequence ID" value="KAE8417516.1"/>
    <property type="molecule type" value="Genomic_DNA"/>
</dbReference>